<keyword evidence="3 5" id="KW-1133">Transmembrane helix</keyword>
<dbReference type="InterPro" id="IPR051533">
    <property type="entry name" value="WaaL-like"/>
</dbReference>
<evidence type="ECO:0000313" key="8">
    <source>
        <dbReference type="Proteomes" id="UP001218638"/>
    </source>
</evidence>
<dbReference type="GO" id="GO:0016874">
    <property type="term" value="F:ligase activity"/>
    <property type="evidence" value="ECO:0007669"/>
    <property type="project" value="UniProtKB-KW"/>
</dbReference>
<evidence type="ECO:0000256" key="2">
    <source>
        <dbReference type="ARBA" id="ARBA00022692"/>
    </source>
</evidence>
<keyword evidence="2 5" id="KW-0812">Transmembrane</keyword>
<dbReference type="KEGG" id="slom:PXH66_10830"/>
<name>A0AAF0CSK3_9BACT</name>
<feature type="domain" description="O-antigen ligase-related" evidence="6">
    <location>
        <begin position="240"/>
        <end position="403"/>
    </location>
</feature>
<keyword evidence="8" id="KW-1185">Reference proteome</keyword>
<dbReference type="RefSeq" id="WP_330928081.1">
    <property type="nucleotide sequence ID" value="NZ_CP119075.1"/>
</dbReference>
<feature type="transmembrane region" description="Helical" evidence="5">
    <location>
        <begin position="196"/>
        <end position="217"/>
    </location>
</feature>
<accession>A0AAF0CSK3</accession>
<dbReference type="Proteomes" id="UP001218638">
    <property type="component" value="Chromosome"/>
</dbReference>
<reference evidence="7" key="1">
    <citation type="submission" date="2023-03" db="EMBL/GenBank/DDBJ databases">
        <title>Lomoglobus Profundus gen. nov., sp. nov., a novel member of the phylum Verrucomicrobia, isolated from deep-marine sediment of South China Sea.</title>
        <authorList>
            <person name="Ahmad T."/>
            <person name="Ishaq S.E."/>
            <person name="Wang F."/>
        </authorList>
    </citation>
    <scope>NUCLEOTIDE SEQUENCE</scope>
    <source>
        <strain evidence="7">LMO-M01</strain>
    </source>
</reference>
<dbReference type="PANTHER" id="PTHR37422">
    <property type="entry name" value="TEICHURONIC ACID BIOSYNTHESIS PROTEIN TUAE"/>
    <property type="match status" value="1"/>
</dbReference>
<organism evidence="7 8">
    <name type="scientific">Synoicihabitans lomoniglobus</name>
    <dbReference type="NCBI Taxonomy" id="2909285"/>
    <lineage>
        <taxon>Bacteria</taxon>
        <taxon>Pseudomonadati</taxon>
        <taxon>Verrucomicrobiota</taxon>
        <taxon>Opitutia</taxon>
        <taxon>Opitutales</taxon>
        <taxon>Opitutaceae</taxon>
        <taxon>Synoicihabitans</taxon>
    </lineage>
</organism>
<feature type="transmembrane region" description="Helical" evidence="5">
    <location>
        <begin position="12"/>
        <end position="33"/>
    </location>
</feature>
<dbReference type="InterPro" id="IPR007016">
    <property type="entry name" value="O-antigen_ligase-rel_domated"/>
</dbReference>
<feature type="transmembrane region" description="Helical" evidence="5">
    <location>
        <begin position="390"/>
        <end position="410"/>
    </location>
</feature>
<sequence length="468" mass="51851">MNESPELRHRHSGLLSLLTFWHVAIFVVTTSWMFGGKIDWAKVPLSLWGTLSLGLTIAGFMSRRNQGQPLIRPLLWLLPALLLGLQIVTSAFNLNFRVVPLFDSLVYRPVAPLTWLPSGAKPVEALSELWLLFGLYLSGFTLALNVSSIRLLQRLMLVLAMNTTVLAVFGTLQELVHADMFFGWVKSPNPTFFGTFVYHNHWGPFALMGIMMWFALVPSLAGRDAGRGFYHSPAVGALVAALLIAVTIPMTTSRSGTMMLGVILLGITVVESRRVITRTRRRGGSARAKVAGLCLATVLVAGAVYYMGGKTIRARIADTRSQLAAMKTQGSIGERATIYTTSLEIWRDKPWFGWGLESWELLHRRRTPLTDRGDGIPIYYREAHSDWLCALAETGGVGTLLLLAMGIVPLWSMRRQLKGSAFSLHLLAVNLLIALYAWVEFPLANPAVVLTYWVVLFTAVRHARLSAH</sequence>
<protein>
    <submittedName>
        <fullName evidence="7">O-antigen ligase family protein</fullName>
    </submittedName>
</protein>
<dbReference type="EMBL" id="CP119075">
    <property type="protein sequence ID" value="WED67343.1"/>
    <property type="molecule type" value="Genomic_DNA"/>
</dbReference>
<gene>
    <name evidence="7" type="ORF">PXH66_10830</name>
</gene>
<evidence type="ECO:0000256" key="4">
    <source>
        <dbReference type="ARBA" id="ARBA00023136"/>
    </source>
</evidence>
<feature type="transmembrane region" description="Helical" evidence="5">
    <location>
        <begin position="256"/>
        <end position="276"/>
    </location>
</feature>
<keyword evidence="7" id="KW-0436">Ligase</keyword>
<keyword evidence="4 5" id="KW-0472">Membrane</keyword>
<dbReference type="GO" id="GO:0016020">
    <property type="term" value="C:membrane"/>
    <property type="evidence" value="ECO:0007669"/>
    <property type="project" value="UniProtKB-SubCell"/>
</dbReference>
<dbReference type="AlphaFoldDB" id="A0AAF0CSK3"/>
<evidence type="ECO:0000256" key="5">
    <source>
        <dbReference type="SAM" id="Phobius"/>
    </source>
</evidence>
<evidence type="ECO:0000256" key="1">
    <source>
        <dbReference type="ARBA" id="ARBA00004141"/>
    </source>
</evidence>
<dbReference type="PANTHER" id="PTHR37422:SF23">
    <property type="entry name" value="TEICHURONIC ACID BIOSYNTHESIS PROTEIN TUAE"/>
    <property type="match status" value="1"/>
</dbReference>
<feature type="transmembrane region" description="Helical" evidence="5">
    <location>
        <begin position="129"/>
        <end position="148"/>
    </location>
</feature>
<feature type="transmembrane region" description="Helical" evidence="5">
    <location>
        <begin position="288"/>
        <end position="308"/>
    </location>
</feature>
<proteinExistence type="predicted"/>
<evidence type="ECO:0000259" key="6">
    <source>
        <dbReference type="Pfam" id="PF04932"/>
    </source>
</evidence>
<evidence type="ECO:0000256" key="3">
    <source>
        <dbReference type="ARBA" id="ARBA00022989"/>
    </source>
</evidence>
<feature type="transmembrane region" description="Helical" evidence="5">
    <location>
        <begin position="45"/>
        <end position="62"/>
    </location>
</feature>
<feature type="transmembrane region" description="Helical" evidence="5">
    <location>
        <begin position="155"/>
        <end position="176"/>
    </location>
</feature>
<comment type="subcellular location">
    <subcellularLocation>
        <location evidence="1">Membrane</location>
        <topology evidence="1">Multi-pass membrane protein</topology>
    </subcellularLocation>
</comment>
<dbReference type="Pfam" id="PF04932">
    <property type="entry name" value="Wzy_C"/>
    <property type="match status" value="1"/>
</dbReference>
<evidence type="ECO:0000313" key="7">
    <source>
        <dbReference type="EMBL" id="WED67343.1"/>
    </source>
</evidence>
<feature type="transmembrane region" description="Helical" evidence="5">
    <location>
        <begin position="445"/>
        <end position="463"/>
    </location>
</feature>
<feature type="transmembrane region" description="Helical" evidence="5">
    <location>
        <begin position="422"/>
        <end position="439"/>
    </location>
</feature>
<feature type="transmembrane region" description="Helical" evidence="5">
    <location>
        <begin position="74"/>
        <end position="94"/>
    </location>
</feature>
<feature type="transmembrane region" description="Helical" evidence="5">
    <location>
        <begin position="229"/>
        <end position="250"/>
    </location>
</feature>